<sequence>MGTYRWMAPKMTKEKPCTHKVDMYSFVFVLLELTTTLVPFQRMTPIQVAYAASEKSKCEPN</sequence>
<keyword evidence="4" id="KW-1185">Reference proteome</keyword>
<dbReference type="GO" id="GO:0005737">
    <property type="term" value="C:cytoplasm"/>
    <property type="evidence" value="ECO:0007669"/>
    <property type="project" value="TreeGrafter"/>
</dbReference>
<dbReference type="InterPro" id="IPR001245">
    <property type="entry name" value="Ser-Thr/Tyr_kinase_cat_dom"/>
</dbReference>
<protein>
    <recommendedName>
        <fullName evidence="2">Protein kinase domain-containing protein</fullName>
    </recommendedName>
</protein>
<dbReference type="InterPro" id="IPR011009">
    <property type="entry name" value="Kinase-like_dom_sf"/>
</dbReference>
<dbReference type="Pfam" id="PF07714">
    <property type="entry name" value="PK_Tyr_Ser-Thr"/>
    <property type="match status" value="1"/>
</dbReference>
<dbReference type="EMBL" id="JADCNL010000002">
    <property type="protein sequence ID" value="KAG0491355.1"/>
    <property type="molecule type" value="Genomic_DNA"/>
</dbReference>
<dbReference type="Proteomes" id="UP000636800">
    <property type="component" value="Chromosome 2"/>
</dbReference>
<dbReference type="OrthoDB" id="185373at2759"/>
<dbReference type="PANTHER" id="PTHR23257:SF793">
    <property type="entry name" value="SERINE_THREONINE_TYROSINE-PROTEIN KINASE HT1"/>
    <property type="match status" value="1"/>
</dbReference>
<keyword evidence="1" id="KW-1133">Transmembrane helix</keyword>
<keyword evidence="1" id="KW-0472">Membrane</keyword>
<dbReference type="PANTHER" id="PTHR23257">
    <property type="entry name" value="SERINE-THREONINE PROTEIN KINASE"/>
    <property type="match status" value="1"/>
</dbReference>
<feature type="transmembrane region" description="Helical" evidence="1">
    <location>
        <begin position="21"/>
        <end position="40"/>
    </location>
</feature>
<evidence type="ECO:0000313" key="4">
    <source>
        <dbReference type="Proteomes" id="UP000636800"/>
    </source>
</evidence>
<dbReference type="InterPro" id="IPR000719">
    <property type="entry name" value="Prot_kinase_dom"/>
</dbReference>
<feature type="domain" description="Protein kinase" evidence="2">
    <location>
        <begin position="1"/>
        <end position="61"/>
    </location>
</feature>
<evidence type="ECO:0000313" key="3">
    <source>
        <dbReference type="EMBL" id="KAG0491355.1"/>
    </source>
</evidence>
<name>A0A835RNA7_VANPL</name>
<dbReference type="PROSITE" id="PS50011">
    <property type="entry name" value="PROTEIN_KINASE_DOM"/>
    <property type="match status" value="1"/>
</dbReference>
<comment type="caution">
    <text evidence="3">The sequence shown here is derived from an EMBL/GenBank/DDBJ whole genome shotgun (WGS) entry which is preliminary data.</text>
</comment>
<accession>A0A835RNA7</accession>
<evidence type="ECO:0000259" key="2">
    <source>
        <dbReference type="PROSITE" id="PS50011"/>
    </source>
</evidence>
<keyword evidence="1" id="KW-0812">Transmembrane</keyword>
<dbReference type="AlphaFoldDB" id="A0A835RNA7"/>
<dbReference type="GO" id="GO:0005524">
    <property type="term" value="F:ATP binding"/>
    <property type="evidence" value="ECO:0007669"/>
    <property type="project" value="InterPro"/>
</dbReference>
<gene>
    <name evidence="3" type="ORF">HPP92_004753</name>
</gene>
<evidence type="ECO:0000256" key="1">
    <source>
        <dbReference type="SAM" id="Phobius"/>
    </source>
</evidence>
<dbReference type="GO" id="GO:0004672">
    <property type="term" value="F:protein kinase activity"/>
    <property type="evidence" value="ECO:0007669"/>
    <property type="project" value="InterPro"/>
</dbReference>
<proteinExistence type="predicted"/>
<organism evidence="3 4">
    <name type="scientific">Vanilla planifolia</name>
    <name type="common">Vanilla</name>
    <dbReference type="NCBI Taxonomy" id="51239"/>
    <lineage>
        <taxon>Eukaryota</taxon>
        <taxon>Viridiplantae</taxon>
        <taxon>Streptophyta</taxon>
        <taxon>Embryophyta</taxon>
        <taxon>Tracheophyta</taxon>
        <taxon>Spermatophyta</taxon>
        <taxon>Magnoliopsida</taxon>
        <taxon>Liliopsida</taxon>
        <taxon>Asparagales</taxon>
        <taxon>Orchidaceae</taxon>
        <taxon>Vanilloideae</taxon>
        <taxon>Vanilleae</taxon>
        <taxon>Vanilla</taxon>
    </lineage>
</organism>
<dbReference type="GO" id="GO:0007165">
    <property type="term" value="P:signal transduction"/>
    <property type="evidence" value="ECO:0007669"/>
    <property type="project" value="TreeGrafter"/>
</dbReference>
<dbReference type="Gene3D" id="1.10.510.10">
    <property type="entry name" value="Transferase(Phosphotransferase) domain 1"/>
    <property type="match status" value="1"/>
</dbReference>
<reference evidence="3 4" key="1">
    <citation type="journal article" date="2020" name="Nat. Food">
        <title>A phased Vanilla planifolia genome enables genetic improvement of flavour and production.</title>
        <authorList>
            <person name="Hasing T."/>
            <person name="Tang H."/>
            <person name="Brym M."/>
            <person name="Khazi F."/>
            <person name="Huang T."/>
            <person name="Chambers A.H."/>
        </authorList>
    </citation>
    <scope>NUCLEOTIDE SEQUENCE [LARGE SCALE GENOMIC DNA]</scope>
    <source>
        <tissue evidence="3">Leaf</tissue>
    </source>
</reference>
<dbReference type="InterPro" id="IPR050167">
    <property type="entry name" value="Ser_Thr_protein_kinase"/>
</dbReference>
<dbReference type="SUPFAM" id="SSF56112">
    <property type="entry name" value="Protein kinase-like (PK-like)"/>
    <property type="match status" value="1"/>
</dbReference>